<dbReference type="RefSeq" id="WP_101835647.1">
    <property type="nucleotide sequence ID" value="NZ_FZMO01000543.1"/>
</dbReference>
<dbReference type="Proteomes" id="UP000234331">
    <property type="component" value="Unassembled WGS sequence"/>
</dbReference>
<organism evidence="1 2">
    <name type="scientific">Frankia canadensis</name>
    <dbReference type="NCBI Taxonomy" id="1836972"/>
    <lineage>
        <taxon>Bacteria</taxon>
        <taxon>Bacillati</taxon>
        <taxon>Actinomycetota</taxon>
        <taxon>Actinomycetes</taxon>
        <taxon>Frankiales</taxon>
        <taxon>Frankiaceae</taxon>
        <taxon>Frankia</taxon>
    </lineage>
</organism>
<protein>
    <recommendedName>
        <fullName evidence="3">Asp23/Gls24 family envelope stress response protein</fullName>
    </recommendedName>
</protein>
<accession>A0A2I2L118</accession>
<reference evidence="1 2" key="1">
    <citation type="submission" date="2017-06" db="EMBL/GenBank/DDBJ databases">
        <authorList>
            <person name="Kim H.J."/>
            <person name="Triplett B.A."/>
        </authorList>
    </citation>
    <scope>NUCLEOTIDE SEQUENCE [LARGE SCALE GENOMIC DNA]</scope>
    <source>
        <strain evidence="1">FRACA_ARgP5</strain>
    </source>
</reference>
<sequence length="121" mass="12398">MSPARTGGGDHATWLPWDPDEVARAALACAGVARLVATPAPVRPHPAPAAAAEVATYLPGRRVEGVRVRPDGIAVQVECHFGERLAGLAERVREAVLAAAPGCPRVDVLIGDLVPGPDGSS</sequence>
<proteinExistence type="predicted"/>
<keyword evidence="2" id="KW-1185">Reference proteome</keyword>
<evidence type="ECO:0000313" key="2">
    <source>
        <dbReference type="Proteomes" id="UP000234331"/>
    </source>
</evidence>
<evidence type="ECO:0008006" key="3">
    <source>
        <dbReference type="Google" id="ProtNLM"/>
    </source>
</evidence>
<name>A0A2I2L118_9ACTN</name>
<evidence type="ECO:0000313" key="1">
    <source>
        <dbReference type="EMBL" id="SNQ51600.1"/>
    </source>
</evidence>
<dbReference type="EMBL" id="FZMO01000543">
    <property type="protein sequence ID" value="SNQ51600.1"/>
    <property type="molecule type" value="Genomic_DNA"/>
</dbReference>
<dbReference type="AlphaFoldDB" id="A0A2I2L118"/>
<gene>
    <name evidence="1" type="ORF">FRACA_760009</name>
</gene>